<dbReference type="Proteomes" id="UP000054691">
    <property type="component" value="Unassembled WGS sequence"/>
</dbReference>
<name>A0A378J9T6_9GAMM</name>
<accession>A0A378J9T6</accession>
<protein>
    <submittedName>
        <fullName evidence="2">Uncharacterized protein</fullName>
    </submittedName>
</protein>
<evidence type="ECO:0000313" key="4">
    <source>
        <dbReference type="Proteomes" id="UP000254476"/>
    </source>
</evidence>
<proteinExistence type="predicted"/>
<dbReference type="OrthoDB" id="5649373at2"/>
<organism evidence="2 4">
    <name type="scientific">Legionella gratiana</name>
    <dbReference type="NCBI Taxonomy" id="45066"/>
    <lineage>
        <taxon>Bacteria</taxon>
        <taxon>Pseudomonadati</taxon>
        <taxon>Pseudomonadota</taxon>
        <taxon>Gammaproteobacteria</taxon>
        <taxon>Legionellales</taxon>
        <taxon>Legionellaceae</taxon>
        <taxon>Legionella</taxon>
    </lineage>
</organism>
<sequence>MKKVVILTHAPQGTLGDPSSAAKLQEVLLQQAKQKGEEVQIEVLVDVQSCPHQEKVHALFQQRDHKLIDGYESDKGEKQLKDAMSDADFILLYPTPHFMTAKTANLIGATQKPVLSMPEYEHDVAHNQKSKNKFINTVPGTIFISTGFGRDNIGIYIEEEKANKEDLLSRIHSDDRHKFPEDLTPNSGLYFGYFNKLVQTRNGASPANFVTYAAHENPEMKYIDVVMPLMPQPQKNVARQNTIDVLMSPSFRNNLKSCGTVLLCYSHSGSSEQPKYYVYQQEGTEYVAKALSKEEFEAQKSDANKVIRVINPFPINPQSMKALMEASEPVCMLTGNQSFSEGLSLAKIPFYQAVIWHVKLYDSLINATQEFPALNIWFSLLKERDSSPEKVAAFFRENKTKLQEEMELFRQYLLESKDISKNIGGCIDYIERLSLRERFNVFLNHLILNQDFFADCGSIQTRDIWISEYALMKHLEPYLFAASKEEVAQILENIKDNIHKVNPNKEPVDVDKLIISLKYAHPHLELTVSPELALNESFLRTSSWSNSEDEMGLLDTSDLFKALEFINPVDFTLEQKKQFFRNIDSIDVISINDGNTITAQDVLLVLNFLESNTDEEHIKQVLNIIFTKQTNLFDNDVLGPSTKGLFSRLSEAEERIVLNKIESMPMVKQLFIQEMSSNSEIQNKIGSDTEQNVNLSSEETDATFGFDQLDSATIQQEIQDAENEENATPVLFQKQQSMRDVLQNIREQDGPTQTESLNLS</sequence>
<keyword evidence="3" id="KW-1185">Reference proteome</keyword>
<evidence type="ECO:0000313" key="2">
    <source>
        <dbReference type="EMBL" id="STX44604.1"/>
    </source>
</evidence>
<dbReference type="AlphaFoldDB" id="A0A378J9T6"/>
<reference evidence="1 3" key="1">
    <citation type="submission" date="2015-11" db="EMBL/GenBank/DDBJ databases">
        <title>Genomic analysis of 38 Legionella species identifies large and diverse effector repertoires.</title>
        <authorList>
            <person name="Burstein D."/>
            <person name="Amaro F."/>
            <person name="Zusman T."/>
            <person name="Lifshitz Z."/>
            <person name="Cohen O."/>
            <person name="Gilbert J.A."/>
            <person name="Pupko T."/>
            <person name="Shuman H.A."/>
            <person name="Segal G."/>
        </authorList>
    </citation>
    <scope>NUCLEOTIDE SEQUENCE [LARGE SCALE GENOMIC DNA]</scope>
    <source>
        <strain evidence="1 3">Lyon 8420412</strain>
    </source>
</reference>
<evidence type="ECO:0000313" key="3">
    <source>
        <dbReference type="Proteomes" id="UP000054691"/>
    </source>
</evidence>
<dbReference type="EMBL" id="LNYE01000022">
    <property type="protein sequence ID" value="KTD11052.1"/>
    <property type="molecule type" value="Genomic_DNA"/>
</dbReference>
<dbReference type="RefSeq" id="WP_058499121.1">
    <property type="nucleotide sequence ID" value="NZ_CAAAHW010000003.1"/>
</dbReference>
<gene>
    <name evidence="1" type="ORF">Lgra_2018</name>
    <name evidence="2" type="ORF">NCTC12388_01590</name>
</gene>
<reference evidence="2 4" key="2">
    <citation type="submission" date="2018-06" db="EMBL/GenBank/DDBJ databases">
        <authorList>
            <consortium name="Pathogen Informatics"/>
            <person name="Doyle S."/>
        </authorList>
    </citation>
    <scope>NUCLEOTIDE SEQUENCE [LARGE SCALE GENOMIC DNA]</scope>
    <source>
        <strain evidence="2 4">NCTC12388</strain>
    </source>
</reference>
<dbReference type="Proteomes" id="UP000254476">
    <property type="component" value="Unassembled WGS sequence"/>
</dbReference>
<dbReference type="EMBL" id="UGOB01000001">
    <property type="protein sequence ID" value="STX44604.1"/>
    <property type="molecule type" value="Genomic_DNA"/>
</dbReference>
<evidence type="ECO:0000313" key="1">
    <source>
        <dbReference type="EMBL" id="KTD11052.1"/>
    </source>
</evidence>